<feature type="domain" description="HTH gntR-type" evidence="4">
    <location>
        <begin position="2"/>
        <end position="69"/>
    </location>
</feature>
<dbReference type="CDD" id="cd07377">
    <property type="entry name" value="WHTH_GntR"/>
    <property type="match status" value="1"/>
</dbReference>
<dbReference type="InterPro" id="IPR036388">
    <property type="entry name" value="WH-like_DNA-bd_sf"/>
</dbReference>
<dbReference type="Gene3D" id="1.20.120.530">
    <property type="entry name" value="GntR ligand-binding domain-like"/>
    <property type="match status" value="1"/>
</dbReference>
<dbReference type="Pfam" id="PF00392">
    <property type="entry name" value="GntR"/>
    <property type="match status" value="1"/>
</dbReference>
<dbReference type="Pfam" id="PF07729">
    <property type="entry name" value="FCD"/>
    <property type="match status" value="1"/>
</dbReference>
<evidence type="ECO:0000313" key="6">
    <source>
        <dbReference type="Proteomes" id="UP000263833"/>
    </source>
</evidence>
<evidence type="ECO:0000259" key="4">
    <source>
        <dbReference type="PROSITE" id="PS50949"/>
    </source>
</evidence>
<dbReference type="Gene3D" id="1.10.10.10">
    <property type="entry name" value="Winged helix-like DNA-binding domain superfamily/Winged helix DNA-binding domain"/>
    <property type="match status" value="1"/>
</dbReference>
<dbReference type="InterPro" id="IPR008920">
    <property type="entry name" value="TF_FadR/GntR_C"/>
</dbReference>
<keyword evidence="3" id="KW-0804">Transcription</keyword>
<protein>
    <submittedName>
        <fullName evidence="5">GntR family transcriptional regulator</fullName>
    </submittedName>
</protein>
<dbReference type="SMART" id="SM00895">
    <property type="entry name" value="FCD"/>
    <property type="match status" value="1"/>
</dbReference>
<evidence type="ECO:0000256" key="3">
    <source>
        <dbReference type="ARBA" id="ARBA00023163"/>
    </source>
</evidence>
<sequence>MSKASDRAYAQIRAMILSGELPPGSQIREEQLAEHCGVSRTPIRDALNRLEAELLIRRSESQRSFVADWSIDDVEDAFSLRGMLESLAAERAAQRIDSTQLTQLRWLNAAIGKAVAHNQPDISSFLEHNLQFHNIILEAANSPRLTSMLTKLIEQPVVWRTAQNYGRANLERSHREHEELLAAFERRDSAWAASIMAGHIRRAFHTYADAHSRSAIGEAAE</sequence>
<dbReference type="GO" id="GO:0003677">
    <property type="term" value="F:DNA binding"/>
    <property type="evidence" value="ECO:0007669"/>
    <property type="project" value="UniProtKB-KW"/>
</dbReference>
<keyword evidence="2" id="KW-0238">DNA-binding</keyword>
<reference evidence="6" key="1">
    <citation type="submission" date="2018-08" db="EMBL/GenBank/DDBJ databases">
        <authorList>
            <person name="Kim S.-J."/>
            <person name="Jung G.-Y."/>
        </authorList>
    </citation>
    <scope>NUCLEOTIDE SEQUENCE [LARGE SCALE GENOMIC DNA]</scope>
    <source>
        <strain evidence="6">GY_G</strain>
    </source>
</reference>
<proteinExistence type="predicted"/>
<dbReference type="GO" id="GO:0003700">
    <property type="term" value="F:DNA-binding transcription factor activity"/>
    <property type="evidence" value="ECO:0007669"/>
    <property type="project" value="InterPro"/>
</dbReference>
<dbReference type="SUPFAM" id="SSF48008">
    <property type="entry name" value="GntR ligand-binding domain-like"/>
    <property type="match status" value="1"/>
</dbReference>
<dbReference type="PANTHER" id="PTHR43537">
    <property type="entry name" value="TRANSCRIPTIONAL REGULATOR, GNTR FAMILY"/>
    <property type="match status" value="1"/>
</dbReference>
<dbReference type="OrthoDB" id="7620579at2"/>
<evidence type="ECO:0000313" key="5">
    <source>
        <dbReference type="EMBL" id="RDV06112.1"/>
    </source>
</evidence>
<dbReference type="EMBL" id="QRGP01000001">
    <property type="protein sequence ID" value="RDV06112.1"/>
    <property type="molecule type" value="Genomic_DNA"/>
</dbReference>
<keyword evidence="1" id="KW-0805">Transcription regulation</keyword>
<keyword evidence="6" id="KW-1185">Reference proteome</keyword>
<dbReference type="AlphaFoldDB" id="A0A371BEU3"/>
<dbReference type="SUPFAM" id="SSF46785">
    <property type="entry name" value="Winged helix' DNA-binding domain"/>
    <property type="match status" value="1"/>
</dbReference>
<name>A0A371BEU3_9SPHN</name>
<dbReference type="RefSeq" id="WP_115547672.1">
    <property type="nucleotide sequence ID" value="NZ_QRGP01000001.1"/>
</dbReference>
<dbReference type="InterPro" id="IPR000524">
    <property type="entry name" value="Tscrpt_reg_HTH_GntR"/>
</dbReference>
<gene>
    <name evidence="5" type="ORF">DXH95_01330</name>
</gene>
<dbReference type="InterPro" id="IPR011711">
    <property type="entry name" value="GntR_C"/>
</dbReference>
<dbReference type="PROSITE" id="PS50949">
    <property type="entry name" value="HTH_GNTR"/>
    <property type="match status" value="1"/>
</dbReference>
<evidence type="ECO:0000256" key="1">
    <source>
        <dbReference type="ARBA" id="ARBA00023015"/>
    </source>
</evidence>
<dbReference type="Proteomes" id="UP000263833">
    <property type="component" value="Unassembled WGS sequence"/>
</dbReference>
<organism evidence="5 6">
    <name type="scientific">Sphingorhabdus pulchriflava</name>
    <dbReference type="NCBI Taxonomy" id="2292257"/>
    <lineage>
        <taxon>Bacteria</taxon>
        <taxon>Pseudomonadati</taxon>
        <taxon>Pseudomonadota</taxon>
        <taxon>Alphaproteobacteria</taxon>
        <taxon>Sphingomonadales</taxon>
        <taxon>Sphingomonadaceae</taxon>
        <taxon>Sphingorhabdus</taxon>
    </lineage>
</organism>
<dbReference type="InterPro" id="IPR036390">
    <property type="entry name" value="WH_DNA-bd_sf"/>
</dbReference>
<dbReference type="SMART" id="SM00345">
    <property type="entry name" value="HTH_GNTR"/>
    <property type="match status" value="1"/>
</dbReference>
<evidence type="ECO:0000256" key="2">
    <source>
        <dbReference type="ARBA" id="ARBA00023125"/>
    </source>
</evidence>
<comment type="caution">
    <text evidence="5">The sequence shown here is derived from an EMBL/GenBank/DDBJ whole genome shotgun (WGS) entry which is preliminary data.</text>
</comment>
<accession>A0A371BEU3</accession>
<dbReference type="PANTHER" id="PTHR43537:SF24">
    <property type="entry name" value="GLUCONATE OPERON TRANSCRIPTIONAL REPRESSOR"/>
    <property type="match status" value="1"/>
</dbReference>